<sequence>MPIETFIHFQNSPNLMFPLFSISSKVRSFLLQGGCIWIV</sequence>
<name>A0A8S5RZU6_9CAUD</name>
<reference evidence="1" key="1">
    <citation type="journal article" date="2021" name="Proc. Natl. Acad. Sci. U.S.A.">
        <title>A Catalog of Tens of Thousands of Viruses from Human Metagenomes Reveals Hidden Associations with Chronic Diseases.</title>
        <authorList>
            <person name="Tisza M.J."/>
            <person name="Buck C.B."/>
        </authorList>
    </citation>
    <scope>NUCLEOTIDE SEQUENCE</scope>
    <source>
        <strain evidence="1">Ct8Lf7</strain>
    </source>
</reference>
<accession>A0A8S5RZU6</accession>
<protein>
    <submittedName>
        <fullName evidence="1">Uncharacterized protein</fullName>
    </submittedName>
</protein>
<organism evidence="1">
    <name type="scientific">Podoviridae sp. ct8Lf7</name>
    <dbReference type="NCBI Taxonomy" id="2827723"/>
    <lineage>
        <taxon>Viruses</taxon>
        <taxon>Duplodnaviria</taxon>
        <taxon>Heunggongvirae</taxon>
        <taxon>Uroviricota</taxon>
        <taxon>Caudoviricetes</taxon>
    </lineage>
</organism>
<proteinExistence type="predicted"/>
<evidence type="ECO:0000313" key="1">
    <source>
        <dbReference type="EMBL" id="DAF44308.1"/>
    </source>
</evidence>
<dbReference type="EMBL" id="BK032511">
    <property type="protein sequence ID" value="DAF44308.1"/>
    <property type="molecule type" value="Genomic_DNA"/>
</dbReference>